<comment type="caution">
    <text evidence="2">The sequence shown here is derived from an EMBL/GenBank/DDBJ whole genome shotgun (WGS) entry which is preliminary data.</text>
</comment>
<dbReference type="EMBL" id="JAHCTB010000001">
    <property type="protein sequence ID" value="MBT0607157.1"/>
    <property type="molecule type" value="Genomic_DNA"/>
</dbReference>
<reference evidence="2 3" key="1">
    <citation type="submission" date="2021-05" db="EMBL/GenBank/DDBJ databases">
        <title>Aequorivita echinoideorum JCM 30378 genome.</title>
        <authorList>
            <person name="Zhang H."/>
            <person name="Li C."/>
        </authorList>
    </citation>
    <scope>NUCLEOTIDE SEQUENCE [LARGE SCALE GENOMIC DNA]</scope>
    <source>
        <strain evidence="2 3">JCM30378</strain>
    </source>
</reference>
<accession>A0ABS5S1R9</accession>
<gene>
    <name evidence="2" type="ORF">KIV10_03080</name>
</gene>
<dbReference type="PANTHER" id="PTHR13174:SF3">
    <property type="entry name" value="D-GLUCURONYL C5-EPIMERASE"/>
    <property type="match status" value="1"/>
</dbReference>
<sequence>MDFRYKNLRLIIFICLSFLSCKKNEAEPELDNTAIIPSKDSIPELNNKFTQVTNLEKLDLEADYKIEIKKEQTKFFFESDNIEMIKKVQLDENGVVSQPDGSYFPTAIAQMGMRAINKYHNTGSEEAKQILLNQAKWAKDNFEDHGNYGFWVFTQPQPAYHINKPWTSAMGQGEMLSLCLAGYEITKDKVYLEIIEKGLKGFLIPIEKGGFLRNWDTDEAWFEEYATPRPSRVLNGAVFGLAGVYQVYEASGSQLALQIFNAGVRTIKNHLHSYDAGYTSRYNLADWKNEVVKEYYHEIHILQLLWLYKITQDPIFKNYAKIFLENDKGDFFPKMNGYRLKSKIDTIISSNCIDCEQHGPNNLTDELWAYGNFWSSYQNSELIIDFGDVKEEFYAISLFHVNKVSSEIDFDLYALNENTEKWDLKQRFLTKEIKDRVAGYNITSNYETFIEHYKIFESIKTSKIKLVFHTDSAHVIALREINFLYDREKDIEYILETVDKKLLSIYE</sequence>
<feature type="domain" description="D-glucuronyl C5-epimerase C-terminal" evidence="1">
    <location>
        <begin position="157"/>
        <end position="322"/>
    </location>
</feature>
<evidence type="ECO:0000313" key="3">
    <source>
        <dbReference type="Proteomes" id="UP001297092"/>
    </source>
</evidence>
<dbReference type="PROSITE" id="PS51257">
    <property type="entry name" value="PROKAR_LIPOPROTEIN"/>
    <property type="match status" value="1"/>
</dbReference>
<evidence type="ECO:0000259" key="1">
    <source>
        <dbReference type="Pfam" id="PF06662"/>
    </source>
</evidence>
<dbReference type="SUPFAM" id="SSF48208">
    <property type="entry name" value="Six-hairpin glycosidases"/>
    <property type="match status" value="1"/>
</dbReference>
<name>A0ABS5S1R9_9FLAO</name>
<organism evidence="2 3">
    <name type="scientific">Aequorivita echinoideorum</name>
    <dbReference type="NCBI Taxonomy" id="1549647"/>
    <lineage>
        <taxon>Bacteria</taxon>
        <taxon>Pseudomonadati</taxon>
        <taxon>Bacteroidota</taxon>
        <taxon>Flavobacteriia</taxon>
        <taxon>Flavobacteriales</taxon>
        <taxon>Flavobacteriaceae</taxon>
        <taxon>Aequorivita</taxon>
    </lineage>
</organism>
<dbReference type="Pfam" id="PF06662">
    <property type="entry name" value="C5-epim_C"/>
    <property type="match status" value="1"/>
</dbReference>
<dbReference type="Proteomes" id="UP001297092">
    <property type="component" value="Unassembled WGS sequence"/>
</dbReference>
<evidence type="ECO:0000313" key="2">
    <source>
        <dbReference type="EMBL" id="MBT0607157.1"/>
    </source>
</evidence>
<proteinExistence type="predicted"/>
<keyword evidence="3" id="KW-1185">Reference proteome</keyword>
<dbReference type="InterPro" id="IPR010598">
    <property type="entry name" value="C5-epim_C"/>
</dbReference>
<dbReference type="InterPro" id="IPR039721">
    <property type="entry name" value="C5-epimerase"/>
</dbReference>
<dbReference type="PANTHER" id="PTHR13174">
    <property type="entry name" value="D-GLUCURONYL C5-EPIMERASE"/>
    <property type="match status" value="1"/>
</dbReference>
<dbReference type="InterPro" id="IPR008928">
    <property type="entry name" value="6-hairpin_glycosidase_sf"/>
</dbReference>
<protein>
    <recommendedName>
        <fullName evidence="1">D-glucuronyl C5-epimerase C-terminal domain-containing protein</fullName>
    </recommendedName>
</protein>
<dbReference type="RefSeq" id="WP_214112016.1">
    <property type="nucleotide sequence ID" value="NZ_JAHCTB010000001.1"/>
</dbReference>